<reference evidence="1" key="1">
    <citation type="submission" date="2022-06" db="EMBL/GenBank/DDBJ databases">
        <authorList>
            <person name="Legras J.-L."/>
            <person name="Devillers H."/>
            <person name="Grondin C."/>
        </authorList>
    </citation>
    <scope>NUCLEOTIDE SEQUENCE</scope>
    <source>
        <strain evidence="1">CLIB 1444</strain>
    </source>
</reference>
<evidence type="ECO:0000313" key="1">
    <source>
        <dbReference type="EMBL" id="CAH6722501.1"/>
    </source>
</evidence>
<keyword evidence="2" id="KW-1185">Reference proteome</keyword>
<sequence>MAPKVSHAYQTPNHDISKSRVLKSALLTVLSIFALLQLGYHCLWAFKVLYNNSYGNSINNLIFGIGTLIANAGISFKALTFLNEKLIDDGIDADHKKYL</sequence>
<proteinExistence type="predicted"/>
<accession>A0ACA9YCK7</accession>
<protein>
    <submittedName>
        <fullName evidence="1">Uncharacterized protein</fullName>
    </submittedName>
</protein>
<organism evidence="1 2">
    <name type="scientific">[Candida] jaroonii</name>
    <dbReference type="NCBI Taxonomy" id="467808"/>
    <lineage>
        <taxon>Eukaryota</taxon>
        <taxon>Fungi</taxon>
        <taxon>Dikarya</taxon>
        <taxon>Ascomycota</taxon>
        <taxon>Saccharomycotina</taxon>
        <taxon>Pichiomycetes</taxon>
        <taxon>Debaryomycetaceae</taxon>
        <taxon>Yamadazyma</taxon>
    </lineage>
</organism>
<evidence type="ECO:0000313" key="2">
    <source>
        <dbReference type="Proteomes" id="UP001152531"/>
    </source>
</evidence>
<dbReference type="Proteomes" id="UP001152531">
    <property type="component" value="Unassembled WGS sequence"/>
</dbReference>
<name>A0ACA9YCK7_9ASCO</name>
<comment type="caution">
    <text evidence="1">The sequence shown here is derived from an EMBL/GenBank/DDBJ whole genome shotgun (WGS) entry which is preliminary data.</text>
</comment>
<gene>
    <name evidence="1" type="ORF">CLIB1444_09S04962</name>
</gene>
<dbReference type="EMBL" id="CALSDN010000009">
    <property type="protein sequence ID" value="CAH6722501.1"/>
    <property type="molecule type" value="Genomic_DNA"/>
</dbReference>